<feature type="compositionally biased region" description="Gly residues" evidence="1">
    <location>
        <begin position="1"/>
        <end position="50"/>
    </location>
</feature>
<evidence type="ECO:0000313" key="3">
    <source>
        <dbReference type="Proteomes" id="UP001597053"/>
    </source>
</evidence>
<comment type="caution">
    <text evidence="2">The sequence shown here is derived from an EMBL/GenBank/DDBJ whole genome shotgun (WGS) entry which is preliminary data.</text>
</comment>
<gene>
    <name evidence="2" type="ORF">ACFQZ8_21835</name>
</gene>
<organism evidence="2 3">
    <name type="scientific">Micromonospora azadirachtae</name>
    <dbReference type="NCBI Taxonomy" id="1970735"/>
    <lineage>
        <taxon>Bacteria</taxon>
        <taxon>Bacillati</taxon>
        <taxon>Actinomycetota</taxon>
        <taxon>Actinomycetes</taxon>
        <taxon>Micromonosporales</taxon>
        <taxon>Micromonosporaceae</taxon>
        <taxon>Micromonospora</taxon>
    </lineage>
</organism>
<protein>
    <submittedName>
        <fullName evidence="2">Uncharacterized protein</fullName>
    </submittedName>
</protein>
<sequence length="94" mass="9412">PGGGSYGGGQPGGGSYGGGQPRGGSYGGGQPGGGSYGGGQPGSYGGGGGRAEPPRRGGPDPDYQGQRGGRRRQEDVDPYGQYPGERDRYRGDRY</sequence>
<feature type="non-terminal residue" evidence="2">
    <location>
        <position position="1"/>
    </location>
</feature>
<reference evidence="3" key="1">
    <citation type="journal article" date="2019" name="Int. J. Syst. Evol. Microbiol.">
        <title>The Global Catalogue of Microorganisms (GCM) 10K type strain sequencing project: providing services to taxonomists for standard genome sequencing and annotation.</title>
        <authorList>
            <consortium name="The Broad Institute Genomics Platform"/>
            <consortium name="The Broad Institute Genome Sequencing Center for Infectious Disease"/>
            <person name="Wu L."/>
            <person name="Ma J."/>
        </authorList>
    </citation>
    <scope>NUCLEOTIDE SEQUENCE [LARGE SCALE GENOMIC DNA]</scope>
    <source>
        <strain evidence="3">JCM 32148</strain>
    </source>
</reference>
<keyword evidence="3" id="KW-1185">Reference proteome</keyword>
<feature type="region of interest" description="Disordered" evidence="1">
    <location>
        <begin position="1"/>
        <end position="94"/>
    </location>
</feature>
<dbReference type="EMBL" id="JBHTHM010001426">
    <property type="protein sequence ID" value="MFD0786550.1"/>
    <property type="molecule type" value="Genomic_DNA"/>
</dbReference>
<dbReference type="Proteomes" id="UP001597053">
    <property type="component" value="Unassembled WGS sequence"/>
</dbReference>
<evidence type="ECO:0000256" key="1">
    <source>
        <dbReference type="SAM" id="MobiDB-lite"/>
    </source>
</evidence>
<name>A0ABW3A6L6_9ACTN</name>
<feature type="compositionally biased region" description="Basic and acidic residues" evidence="1">
    <location>
        <begin position="84"/>
        <end position="94"/>
    </location>
</feature>
<evidence type="ECO:0000313" key="2">
    <source>
        <dbReference type="EMBL" id="MFD0786550.1"/>
    </source>
</evidence>
<proteinExistence type="predicted"/>
<accession>A0ABW3A6L6</accession>